<dbReference type="Proteomes" id="UP000321046">
    <property type="component" value="Unassembled WGS sequence"/>
</dbReference>
<dbReference type="EMBL" id="VOSL01000123">
    <property type="protein sequence ID" value="TXD32587.1"/>
    <property type="molecule type" value="Genomic_DNA"/>
</dbReference>
<evidence type="ECO:0000313" key="1">
    <source>
        <dbReference type="EMBL" id="TXD32587.1"/>
    </source>
</evidence>
<accession>A0A5C6X2M3</accession>
<evidence type="ECO:0000313" key="2">
    <source>
        <dbReference type="Proteomes" id="UP000321046"/>
    </source>
</evidence>
<dbReference type="PROSITE" id="PS51257">
    <property type="entry name" value="PROKAR_LIPOPROTEIN"/>
    <property type="match status" value="1"/>
</dbReference>
<dbReference type="RefSeq" id="WP_146976208.1">
    <property type="nucleotide sequence ID" value="NZ_VOSL01000123.1"/>
</dbReference>
<name>A0A5C6X2M3_9DELT</name>
<dbReference type="OrthoDB" id="5491233at2"/>
<comment type="caution">
    <text evidence="1">The sequence shown here is derived from an EMBL/GenBank/DDBJ whole genome shotgun (WGS) entry which is preliminary data.</text>
</comment>
<sequence>MKLNDVLVASIALAMVGCFSGPSVGESAEATEVEPSSETAQAADELTMEVSAEAPLVEEGGESAAAAEEEANTTPELEAEAAFREVTWAKMQERVDAFKACAGEDYDTTNAYFEAVATRGAESFNLGSLRGEQSESELGRCVHARMQDVLGEVQAEAPEHVNRLGFSVWVLGPEVKQASCSGDRVLCEGMNGVAMNDTLSNLTIAEDTSCPHSDAIIAGGEEVFQDAIACHTMGQELANEGGDAMPLAAQAWVAVRYSPELDQHFLYARYTDAAYEPVARCLIDAHKELVLEGQGEVTCQQNLCSRLYSFATHPVLSLMVH</sequence>
<gene>
    <name evidence="1" type="ORF">FRC96_17030</name>
</gene>
<reference evidence="1 2" key="1">
    <citation type="submission" date="2019-08" db="EMBL/GenBank/DDBJ databases">
        <title>Bradymonadales sp. TMQ2.</title>
        <authorList>
            <person name="Liang Q."/>
        </authorList>
    </citation>
    <scope>NUCLEOTIDE SEQUENCE [LARGE SCALE GENOMIC DNA]</scope>
    <source>
        <strain evidence="1 2">TMQ2</strain>
    </source>
</reference>
<protein>
    <submittedName>
        <fullName evidence="1">Uncharacterized protein</fullName>
    </submittedName>
</protein>
<organism evidence="1 2">
    <name type="scientific">Lujinxingia vulgaris</name>
    <dbReference type="NCBI Taxonomy" id="2600176"/>
    <lineage>
        <taxon>Bacteria</taxon>
        <taxon>Deltaproteobacteria</taxon>
        <taxon>Bradymonadales</taxon>
        <taxon>Lujinxingiaceae</taxon>
        <taxon>Lujinxingia</taxon>
    </lineage>
</organism>
<proteinExistence type="predicted"/>
<dbReference type="AlphaFoldDB" id="A0A5C6X2M3"/>